<evidence type="ECO:0000256" key="1">
    <source>
        <dbReference type="ARBA" id="ARBA00010617"/>
    </source>
</evidence>
<keyword evidence="2" id="KW-0479">Metal-binding</keyword>
<dbReference type="InterPro" id="IPR017972">
    <property type="entry name" value="Cyt_P450_CS"/>
</dbReference>
<protein>
    <submittedName>
        <fullName evidence="3">Cytochrome P450</fullName>
    </submittedName>
</protein>
<dbReference type="InterPro" id="IPR001128">
    <property type="entry name" value="Cyt_P450"/>
</dbReference>
<organism evidence="3 4">
    <name type="scientific">Novosphingobium anseongense</name>
    <dbReference type="NCBI Taxonomy" id="3133436"/>
    <lineage>
        <taxon>Bacteria</taxon>
        <taxon>Pseudomonadati</taxon>
        <taxon>Pseudomonadota</taxon>
        <taxon>Alphaproteobacteria</taxon>
        <taxon>Sphingomonadales</taxon>
        <taxon>Sphingomonadaceae</taxon>
        <taxon>Novosphingobium</taxon>
    </lineage>
</organism>
<proteinExistence type="inferred from homology"/>
<gene>
    <name evidence="3" type="ORF">WG901_20250</name>
</gene>
<evidence type="ECO:0000256" key="2">
    <source>
        <dbReference type="RuleBase" id="RU000461"/>
    </source>
</evidence>
<dbReference type="EMBL" id="JBBHJZ010000005">
    <property type="protein sequence ID" value="MEJ5978996.1"/>
    <property type="molecule type" value="Genomic_DNA"/>
</dbReference>
<sequence length="397" mass="45481">MATLAQPPLDHDRDDRKTADLYEQGKIFKKKAEVVYDGDRVKSILRSPHMMQDVFDAGAVGMKPEEVPLIFLDGKAHRDRRKHITSYFSPRYIKEHFEPLMRKTADMLVADLEKNKQLRIDEVSWQMAVTLVGDLIGVTRGKDREGMKKTAKRIENCLYATKMRTMTGWRLRYAKVRRIWDTMMFWRKDVLPTVKARRQTPQDDVISTLVKENYGDRAILADVMMLCGAGMQTTREFISMVAWHMLEKDYLKDAFLAADYEGKMGILEEILRLDPIVSTLYRRAPENLPENAKGEFTAGTRYGLSIRHANHDPALVGACPHAIDLSRKERLGDQAPMMSFGNGMHRCPGSPLAFNETLFLMDRLLRVPGIRLASSPRIEWEPNVSTFEITNVLVTCD</sequence>
<evidence type="ECO:0000313" key="3">
    <source>
        <dbReference type="EMBL" id="MEJ5978996.1"/>
    </source>
</evidence>
<accession>A0ABU8S295</accession>
<keyword evidence="2" id="KW-0408">Iron</keyword>
<keyword evidence="2" id="KW-0560">Oxidoreductase</keyword>
<keyword evidence="2" id="KW-0349">Heme</keyword>
<evidence type="ECO:0000313" key="4">
    <source>
        <dbReference type="Proteomes" id="UP001361239"/>
    </source>
</evidence>
<dbReference type="PANTHER" id="PTHR46696">
    <property type="entry name" value="P450, PUTATIVE (EUROFUNG)-RELATED"/>
    <property type="match status" value="1"/>
</dbReference>
<dbReference type="InterPro" id="IPR036396">
    <property type="entry name" value="Cyt_P450_sf"/>
</dbReference>
<dbReference type="Proteomes" id="UP001361239">
    <property type="component" value="Unassembled WGS sequence"/>
</dbReference>
<comment type="caution">
    <text evidence="3">The sequence shown here is derived from an EMBL/GenBank/DDBJ whole genome shotgun (WGS) entry which is preliminary data.</text>
</comment>
<dbReference type="Pfam" id="PF00067">
    <property type="entry name" value="p450"/>
    <property type="match status" value="1"/>
</dbReference>
<name>A0ABU8S295_9SPHN</name>
<keyword evidence="2" id="KW-0503">Monooxygenase</keyword>
<dbReference type="PANTHER" id="PTHR46696:SF1">
    <property type="entry name" value="CYTOCHROME P450 YJIB-RELATED"/>
    <property type="match status" value="1"/>
</dbReference>
<dbReference type="RefSeq" id="WP_339588939.1">
    <property type="nucleotide sequence ID" value="NZ_JBBHJZ010000005.1"/>
</dbReference>
<keyword evidence="4" id="KW-1185">Reference proteome</keyword>
<reference evidence="3 4" key="1">
    <citation type="submission" date="2024-03" db="EMBL/GenBank/DDBJ databases">
        <authorList>
            <person name="Jo J.-H."/>
        </authorList>
    </citation>
    <scope>NUCLEOTIDE SEQUENCE [LARGE SCALE GENOMIC DNA]</scope>
    <source>
        <strain evidence="3 4">PS1R-30</strain>
    </source>
</reference>
<dbReference type="Gene3D" id="1.10.630.10">
    <property type="entry name" value="Cytochrome P450"/>
    <property type="match status" value="1"/>
</dbReference>
<dbReference type="CDD" id="cd00302">
    <property type="entry name" value="cytochrome_P450"/>
    <property type="match status" value="1"/>
</dbReference>
<dbReference type="PROSITE" id="PS00086">
    <property type="entry name" value="CYTOCHROME_P450"/>
    <property type="match status" value="1"/>
</dbReference>
<dbReference type="SUPFAM" id="SSF48264">
    <property type="entry name" value="Cytochrome P450"/>
    <property type="match status" value="1"/>
</dbReference>
<comment type="similarity">
    <text evidence="1 2">Belongs to the cytochrome P450 family.</text>
</comment>
<dbReference type="PRINTS" id="PR00385">
    <property type="entry name" value="P450"/>
</dbReference>